<feature type="non-terminal residue" evidence="1">
    <location>
        <position position="1"/>
    </location>
</feature>
<protein>
    <submittedName>
        <fullName evidence="1">Uncharacterized protein</fullName>
    </submittedName>
</protein>
<proteinExistence type="predicted"/>
<dbReference type="EMBL" id="BART01036552">
    <property type="protein sequence ID" value="GAH12120.1"/>
    <property type="molecule type" value="Genomic_DNA"/>
</dbReference>
<name>X1DV78_9ZZZZ</name>
<dbReference type="AlphaFoldDB" id="X1DV78"/>
<organism evidence="1">
    <name type="scientific">marine sediment metagenome</name>
    <dbReference type="NCBI Taxonomy" id="412755"/>
    <lineage>
        <taxon>unclassified sequences</taxon>
        <taxon>metagenomes</taxon>
        <taxon>ecological metagenomes</taxon>
    </lineage>
</organism>
<comment type="caution">
    <text evidence="1">The sequence shown here is derived from an EMBL/GenBank/DDBJ whole genome shotgun (WGS) entry which is preliminary data.</text>
</comment>
<evidence type="ECO:0000313" key="1">
    <source>
        <dbReference type="EMBL" id="GAH12120.1"/>
    </source>
</evidence>
<gene>
    <name evidence="1" type="ORF">S01H4_61587</name>
</gene>
<reference evidence="1" key="1">
    <citation type="journal article" date="2014" name="Front. Microbiol.">
        <title>High frequency of phylogenetically diverse reductive dehalogenase-homologous genes in deep subseafloor sedimentary metagenomes.</title>
        <authorList>
            <person name="Kawai M."/>
            <person name="Futagami T."/>
            <person name="Toyoda A."/>
            <person name="Takaki Y."/>
            <person name="Nishi S."/>
            <person name="Hori S."/>
            <person name="Arai W."/>
            <person name="Tsubouchi T."/>
            <person name="Morono Y."/>
            <person name="Uchiyama I."/>
            <person name="Ito T."/>
            <person name="Fujiyama A."/>
            <person name="Inagaki F."/>
            <person name="Takami H."/>
        </authorList>
    </citation>
    <scope>NUCLEOTIDE SEQUENCE</scope>
    <source>
        <strain evidence="1">Expedition CK06-06</strain>
    </source>
</reference>
<accession>X1DV78</accession>
<feature type="non-terminal residue" evidence="1">
    <location>
        <position position="169"/>
    </location>
</feature>
<sequence length="169" mass="19435">DGYIEVEDSETPLKYTQKNCTFKIKGPLSTLHQRASDLRYSLWGNQGLLYRFTLYLLEKKHRVYNLHACALYNQDNDSLYVIIGGAGSGKTVYLLSGLEKGLKLFSTETVHFKIKNSISTWFIGSLVDNIRYGTLIYDFPQFFPKVKPPSQDKMWQEKIALDLSTYKTS</sequence>